<feature type="repeat" description="PPR" evidence="2">
    <location>
        <begin position="532"/>
        <end position="566"/>
    </location>
</feature>
<feature type="repeat" description="PPR" evidence="2">
    <location>
        <begin position="602"/>
        <end position="636"/>
    </location>
</feature>
<dbReference type="InterPro" id="IPR002885">
    <property type="entry name" value="PPR_rpt"/>
</dbReference>
<feature type="transmembrane region" description="Helical" evidence="4">
    <location>
        <begin position="1052"/>
        <end position="1074"/>
    </location>
</feature>
<feature type="transmembrane region" description="Helical" evidence="4">
    <location>
        <begin position="987"/>
        <end position="1009"/>
    </location>
</feature>
<evidence type="ECO:0000256" key="2">
    <source>
        <dbReference type="PROSITE-ProRule" id="PRU00708"/>
    </source>
</evidence>
<dbReference type="AlphaFoldDB" id="A0A8J5HIJ2"/>
<dbReference type="SUPFAM" id="SSF81901">
    <property type="entry name" value="HCP-like"/>
    <property type="match status" value="1"/>
</dbReference>
<evidence type="ECO:0008006" key="9">
    <source>
        <dbReference type="Google" id="ProtNLM"/>
    </source>
</evidence>
<dbReference type="NCBIfam" id="TIGR00756">
    <property type="entry name" value="PPR"/>
    <property type="match status" value="11"/>
</dbReference>
<sequence>MLFRPNLSSLPRIPRRCSTSCHLLSCLAAEVASEEEQELVPGSSSTSETRNFLGKIVPLLKPEAERIVPCGFVHEGISQHGALKKEMVPCPKFHVRYWISRLEACHALARDGRLDDIIRVLRQMVYDQGAGSAPLFCEHLLTHFRHWDSSSIVWDMLANIYARSKMIDDARFVLREMAILDMQASVSTYHSVLYSAKYTDIVLDLYREIQASGVYCGGHTIDLLIDGLCKQGRVQDAISFFQEISKEKSFYPCLITFNSLISGACNSGFILIAWSLLSLSFKYGFVPDKYSYNALMHGLCLAGKVEEALELFERMQNDGIEADVVMYNTLINGCRLIGSMREIWMLIRMMIKQGLQPDLFTNTIVISGLCDEGNVNEGLKRMDMLDRGCKLNIVTYSVLFIALFKRASIAKVEELLNEIKDNNLDMDLVAYSILISGYCKLGEINKALQLCQIMRSNNVMPISLFHRTILSGMCKKGLMSEAKWYLEYLVANGQALDITLYNIVIDGFAKVGDVKEALGIYEQLIRSAVTPTVVTYNSLIYGFCKIGNPTDAKEFLKQMDMHGLAPTATTYSTLIDGFCEIGDINSMRMMLEEMDGRAIIPNKITYSVVIKALCKSGQVREAFDKLNNMVTLGIGADSITYTTVMKGFCEQRNSKMVFHIYDIMINGGLVPTPVTYTYLIDCLCLNCQVDRAEEVLYFLLHQGIRLRKFCYMTVIQAYCGMAMPDKAFVLLDEMLKSGYEDCSYDHRSTLFKLCNPLNPPLSDSMSVNINSPMIKDTKNIQVKIFGISSNVPALLEGHAVYAYPLPESCDENMASVEGSGFQIGMVGSLALSVASSVSIVICNKALMSSLGFPYATTLTSWHLMVTFCTLHVAQRFHLFEPKLIDAKTVVLFGILNGTSIGFLNLCLGFNSMTKLAIIPFTVLLETIFLKKKFRFDGEFRYQTPFLTGYLGAGNLLEFVSSKSIKFSLLVLLFGVGIASVTDLNLNLVGSILSFLAIATTCVGQIMTNTIQKRLKVSSTQLLYQSSPFQAAILFATGPSVDRLLTKRSVFAYNYSFMVLVFIVLSCLIAVSVNFSTFLVIGTTSPVTYQVLGHVKTCLILSFGYIILHDPFTARNIMGILTAVFGMGLYSYFSVQESKKKSANDSLPISQMAQKETVALLASKNQDKDHNETKRSNGIPAASKDSFE</sequence>
<keyword evidence="4" id="KW-1133">Transmembrane helix</keyword>
<feature type="transmembrane region" description="Helical" evidence="4">
    <location>
        <begin position="1113"/>
        <end position="1132"/>
    </location>
</feature>
<dbReference type="Proteomes" id="UP000734854">
    <property type="component" value="Unassembled WGS sequence"/>
</dbReference>
<keyword evidence="8" id="KW-1185">Reference proteome</keyword>
<keyword evidence="1" id="KW-0677">Repeat</keyword>
<evidence type="ECO:0000313" key="7">
    <source>
        <dbReference type="EMBL" id="KAG6528101.1"/>
    </source>
</evidence>
<dbReference type="GO" id="GO:0003729">
    <property type="term" value="F:mRNA binding"/>
    <property type="evidence" value="ECO:0007669"/>
    <property type="project" value="TreeGrafter"/>
</dbReference>
<dbReference type="Pfam" id="PF23276">
    <property type="entry name" value="TPR_24"/>
    <property type="match status" value="1"/>
</dbReference>
<dbReference type="Pfam" id="PF03151">
    <property type="entry name" value="TPT"/>
    <property type="match status" value="1"/>
</dbReference>
<feature type="transmembrane region" description="Helical" evidence="4">
    <location>
        <begin position="854"/>
        <end position="873"/>
    </location>
</feature>
<dbReference type="Pfam" id="PF13041">
    <property type="entry name" value="PPR_2"/>
    <property type="match status" value="3"/>
</dbReference>
<evidence type="ECO:0000259" key="6">
    <source>
        <dbReference type="Pfam" id="PF23276"/>
    </source>
</evidence>
<feature type="transmembrane region" description="Helical" evidence="4">
    <location>
        <begin position="964"/>
        <end position="981"/>
    </location>
</feature>
<dbReference type="EMBL" id="JACMSC010000003">
    <property type="protein sequence ID" value="KAG6528101.1"/>
    <property type="molecule type" value="Genomic_DNA"/>
</dbReference>
<evidence type="ECO:0000256" key="3">
    <source>
        <dbReference type="SAM" id="MobiDB-lite"/>
    </source>
</evidence>
<evidence type="ECO:0000259" key="5">
    <source>
        <dbReference type="Pfam" id="PF03151"/>
    </source>
</evidence>
<feature type="repeat" description="PPR" evidence="2">
    <location>
        <begin position="497"/>
        <end position="531"/>
    </location>
</feature>
<feature type="repeat" description="PPR" evidence="2">
    <location>
        <begin position="672"/>
        <end position="706"/>
    </location>
</feature>
<name>A0A8J5HIJ2_ZINOF</name>
<feature type="domain" description="Pentatricopeptide repeat-containing protein-mitochondrial" evidence="6">
    <location>
        <begin position="416"/>
        <end position="523"/>
    </location>
</feature>
<reference evidence="7 8" key="1">
    <citation type="submission" date="2020-08" db="EMBL/GenBank/DDBJ databases">
        <title>Plant Genome Project.</title>
        <authorList>
            <person name="Zhang R.-G."/>
        </authorList>
    </citation>
    <scope>NUCLEOTIDE SEQUENCE [LARGE SCALE GENOMIC DNA]</scope>
    <source>
        <tissue evidence="7">Rhizome</tissue>
    </source>
</reference>
<feature type="repeat" description="PPR" evidence="2">
    <location>
        <begin position="217"/>
        <end position="252"/>
    </location>
</feature>
<accession>A0A8J5HIJ2</accession>
<keyword evidence="4" id="KW-0472">Membrane</keyword>
<dbReference type="PROSITE" id="PS51375">
    <property type="entry name" value="PPR"/>
    <property type="match status" value="11"/>
</dbReference>
<dbReference type="InterPro" id="IPR057027">
    <property type="entry name" value="TPR_mt"/>
</dbReference>
<evidence type="ECO:0000313" key="8">
    <source>
        <dbReference type="Proteomes" id="UP000734854"/>
    </source>
</evidence>
<dbReference type="PANTHER" id="PTHR47933:SF45">
    <property type="entry name" value="PENTACOTRIPEPTIDE-REPEAT REGION OF PRORP DOMAIN-CONTAINING PROTEIN"/>
    <property type="match status" value="1"/>
</dbReference>
<feature type="compositionally biased region" description="Basic and acidic residues" evidence="3">
    <location>
        <begin position="1164"/>
        <end position="1174"/>
    </location>
</feature>
<feature type="repeat" description="PPR" evidence="2">
    <location>
        <begin position="288"/>
        <end position="322"/>
    </location>
</feature>
<dbReference type="InterPro" id="IPR004853">
    <property type="entry name" value="Sugar_P_trans_dom"/>
</dbReference>
<evidence type="ECO:0000256" key="4">
    <source>
        <dbReference type="SAM" id="Phobius"/>
    </source>
</evidence>
<feature type="repeat" description="PPR" evidence="2">
    <location>
        <begin position="323"/>
        <end position="357"/>
    </location>
</feature>
<dbReference type="InterPro" id="IPR051240">
    <property type="entry name" value="Mito_RNA-Proc/Resp"/>
</dbReference>
<feature type="repeat" description="PPR" evidence="2">
    <location>
        <begin position="427"/>
        <end position="461"/>
    </location>
</feature>
<protein>
    <recommendedName>
        <fullName evidence="9">Sugar phosphate transporter domain-containing protein</fullName>
    </recommendedName>
</protein>
<keyword evidence="4" id="KW-0812">Transmembrane</keyword>
<feature type="domain" description="Sugar phosphate transporter" evidence="5">
    <location>
        <begin position="960"/>
        <end position="1130"/>
    </location>
</feature>
<proteinExistence type="predicted"/>
<feature type="transmembrane region" description="Helical" evidence="4">
    <location>
        <begin position="821"/>
        <end position="842"/>
    </location>
</feature>
<organism evidence="7 8">
    <name type="scientific">Zingiber officinale</name>
    <name type="common">Ginger</name>
    <name type="synonym">Amomum zingiber</name>
    <dbReference type="NCBI Taxonomy" id="94328"/>
    <lineage>
        <taxon>Eukaryota</taxon>
        <taxon>Viridiplantae</taxon>
        <taxon>Streptophyta</taxon>
        <taxon>Embryophyta</taxon>
        <taxon>Tracheophyta</taxon>
        <taxon>Spermatophyta</taxon>
        <taxon>Magnoliopsida</taxon>
        <taxon>Liliopsida</taxon>
        <taxon>Zingiberales</taxon>
        <taxon>Zingiberaceae</taxon>
        <taxon>Zingiber</taxon>
    </lineage>
</organism>
<evidence type="ECO:0000256" key="1">
    <source>
        <dbReference type="ARBA" id="ARBA00022737"/>
    </source>
</evidence>
<dbReference type="InterPro" id="IPR011990">
    <property type="entry name" value="TPR-like_helical_dom_sf"/>
</dbReference>
<feature type="region of interest" description="Disordered" evidence="3">
    <location>
        <begin position="1162"/>
        <end position="1187"/>
    </location>
</feature>
<dbReference type="Pfam" id="PF01535">
    <property type="entry name" value="PPR"/>
    <property type="match status" value="3"/>
</dbReference>
<dbReference type="Gene3D" id="1.25.40.10">
    <property type="entry name" value="Tetratricopeptide repeat domain"/>
    <property type="match status" value="6"/>
</dbReference>
<dbReference type="PANTHER" id="PTHR47933">
    <property type="entry name" value="PENTATRICOPEPTIDE REPEAT-CONTAINING PROTEIN 1, MITOCHONDRIAL"/>
    <property type="match status" value="1"/>
</dbReference>
<dbReference type="Pfam" id="PF12854">
    <property type="entry name" value="PPR_1"/>
    <property type="match status" value="1"/>
</dbReference>
<feature type="repeat" description="PPR" evidence="2">
    <location>
        <begin position="567"/>
        <end position="601"/>
    </location>
</feature>
<feature type="repeat" description="PPR" evidence="2">
    <location>
        <begin position="637"/>
        <end position="671"/>
    </location>
</feature>
<feature type="repeat" description="PPR" evidence="2">
    <location>
        <begin position="707"/>
        <end position="741"/>
    </location>
</feature>
<gene>
    <name evidence="7" type="ORF">ZIOFF_010250</name>
</gene>
<comment type="caution">
    <text evidence="7">The sequence shown here is derived from an EMBL/GenBank/DDBJ whole genome shotgun (WGS) entry which is preliminary data.</text>
</comment>